<keyword evidence="4" id="KW-0539">Nucleus</keyword>
<evidence type="ECO:0000313" key="8">
    <source>
        <dbReference type="RefSeq" id="XP_022155358.1"/>
    </source>
</evidence>
<dbReference type="RefSeq" id="XP_022155358.1">
    <property type="nucleotide sequence ID" value="XM_022299666.1"/>
</dbReference>
<dbReference type="Proteomes" id="UP000504603">
    <property type="component" value="Unplaced"/>
</dbReference>
<dbReference type="SMART" id="SM00849">
    <property type="entry name" value="Lactamase_B"/>
    <property type="match status" value="1"/>
</dbReference>
<dbReference type="GO" id="GO:0004521">
    <property type="term" value="F:RNA endonuclease activity"/>
    <property type="evidence" value="ECO:0007669"/>
    <property type="project" value="TreeGrafter"/>
</dbReference>
<dbReference type="PANTHER" id="PTHR11203">
    <property type="entry name" value="CLEAVAGE AND POLYADENYLATION SPECIFICITY FACTOR FAMILY MEMBER"/>
    <property type="match status" value="1"/>
</dbReference>
<accession>A0A6J1DMR3</accession>
<evidence type="ECO:0000256" key="4">
    <source>
        <dbReference type="ARBA" id="ARBA00023242"/>
    </source>
</evidence>
<evidence type="ECO:0000259" key="5">
    <source>
        <dbReference type="SMART" id="SM00849"/>
    </source>
</evidence>
<name>A0A6J1DMR3_MOMCH</name>
<evidence type="ECO:0000256" key="2">
    <source>
        <dbReference type="ARBA" id="ARBA00007093"/>
    </source>
</evidence>
<sequence length="676" mass="76143">MAIDCLVLGAGQEVGKSCVVVTINGKRIMFDCGMHMGYLDHRRYPDFSRISTSCDFNTALSCVIITHFHLDHIGALPYFTEVCGYNGPIYMTYPTMALAPLMLEDYRKVMVDRRGEAEQFTNDHIIECMKKVIPVDLKQTIQVDEDLQIRAFYAGHVLGAAMFYAKVGDAAMVYTGDYNMTPDRHLGAAQIDRMQLDLLITESTYATTIRDSKYGREREFLKAVHNCVAGGGKVLIPTFALGRAQELCILLDDYWERMNLKVPIYFSAGLTVQANMYYKMLISWTSQKIKETYSTRNAFDFKNVQNFDRSMIDAPGPCVLFATPGMISGGFSLEVFKRWAPSKLNLITLPGYCVAGTIGHKLMSGKPTKIDLDKDTQIHVQCQIHQLSFSPHTDAKGIMDLVKFLSPKHVILVHGEKPKMATLKERIHSELGIPCHDPANNETVSISSTLFVKAEASSMFIHSCSAPNFKFSKRNLDYKIDPNLKDLSWKAGVSNMFIRRCSDPNFKYLKSMNDKSDSDINCIPQLQVSDDRVNEGILVMEKGEKAKVLHQDELLLLLGEQQHEVRFANCSPICFGNLDEIHGLDYLSSKSSWLSQLCSKLSSELTDKNVQNLGEYLQVESFTLSICLKENCPYRTKNRIENESALVFCCCSWLVADEILAWKIISILEKLDLSSS</sequence>
<dbReference type="GO" id="GO:0016787">
    <property type="term" value="F:hydrolase activity"/>
    <property type="evidence" value="ECO:0007669"/>
    <property type="project" value="UniProtKB-KW"/>
</dbReference>
<dbReference type="FunFam" id="3.40.50.10890:FF:000005">
    <property type="entry name" value="Cleavage and polyadenylation specificity factor subunit 3-II"/>
    <property type="match status" value="1"/>
</dbReference>
<dbReference type="InterPro" id="IPR050698">
    <property type="entry name" value="MBL"/>
</dbReference>
<dbReference type="InterPro" id="IPR011108">
    <property type="entry name" value="RMMBL"/>
</dbReference>
<keyword evidence="3" id="KW-0378">Hydrolase</keyword>
<proteinExistence type="inferred from homology"/>
<evidence type="ECO:0000256" key="1">
    <source>
        <dbReference type="ARBA" id="ARBA00004123"/>
    </source>
</evidence>
<reference evidence="8" key="1">
    <citation type="submission" date="2025-08" db="UniProtKB">
        <authorList>
            <consortium name="RefSeq"/>
        </authorList>
    </citation>
    <scope>IDENTIFICATION</scope>
    <source>
        <strain evidence="8">OHB3-1</strain>
    </source>
</reference>
<dbReference type="CDD" id="cd16291">
    <property type="entry name" value="INTS11-like_MBL-fold"/>
    <property type="match status" value="1"/>
</dbReference>
<dbReference type="InterPro" id="IPR036866">
    <property type="entry name" value="RibonucZ/Hydroxyglut_hydro"/>
</dbReference>
<dbReference type="SUPFAM" id="SSF56281">
    <property type="entry name" value="Metallo-hydrolase/oxidoreductase"/>
    <property type="match status" value="1"/>
</dbReference>
<dbReference type="KEGG" id="mcha:111022502"/>
<dbReference type="AlphaFoldDB" id="A0A6J1DMR3"/>
<gene>
    <name evidence="8" type="primary">LOC111022502</name>
</gene>
<evidence type="ECO:0000259" key="6">
    <source>
        <dbReference type="SMART" id="SM01027"/>
    </source>
</evidence>
<evidence type="ECO:0000256" key="3">
    <source>
        <dbReference type="ARBA" id="ARBA00022801"/>
    </source>
</evidence>
<dbReference type="OrthoDB" id="10249535at2759"/>
<dbReference type="InterPro" id="IPR022712">
    <property type="entry name" value="Beta_Casp"/>
</dbReference>
<dbReference type="PANTHER" id="PTHR11203:SF37">
    <property type="entry name" value="INTEGRATOR COMPLEX SUBUNIT 11"/>
    <property type="match status" value="1"/>
</dbReference>
<dbReference type="SMART" id="SM01027">
    <property type="entry name" value="Beta-Casp"/>
    <property type="match status" value="1"/>
</dbReference>
<dbReference type="Gene3D" id="3.60.15.10">
    <property type="entry name" value="Ribonuclease Z/Hydroxyacylglutathione hydrolase-like"/>
    <property type="match status" value="1"/>
</dbReference>
<dbReference type="Pfam" id="PF16661">
    <property type="entry name" value="Lactamase_B_6"/>
    <property type="match status" value="1"/>
</dbReference>
<dbReference type="Gene3D" id="3.40.50.10890">
    <property type="match status" value="1"/>
</dbReference>
<feature type="domain" description="Metallo-beta-lactamase" evidence="5">
    <location>
        <begin position="15"/>
        <end position="232"/>
    </location>
</feature>
<comment type="similarity">
    <text evidence="2">Belongs to the metallo-beta-lactamase superfamily. RNA-metabolizing metallo-beta-lactamase-like family. INTS11 subfamily.</text>
</comment>
<evidence type="ECO:0000313" key="7">
    <source>
        <dbReference type="Proteomes" id="UP000504603"/>
    </source>
</evidence>
<dbReference type="GeneID" id="111022502"/>
<dbReference type="Pfam" id="PF07521">
    <property type="entry name" value="RMMBL"/>
    <property type="match status" value="1"/>
</dbReference>
<protein>
    <submittedName>
        <fullName evidence="8">Cleavage and polyadenylation specificity factor subunit 3-II</fullName>
    </submittedName>
</protein>
<keyword evidence="7" id="KW-1185">Reference proteome</keyword>
<organism evidence="7 8">
    <name type="scientific">Momordica charantia</name>
    <name type="common">Bitter gourd</name>
    <name type="synonym">Balsam pear</name>
    <dbReference type="NCBI Taxonomy" id="3673"/>
    <lineage>
        <taxon>Eukaryota</taxon>
        <taxon>Viridiplantae</taxon>
        <taxon>Streptophyta</taxon>
        <taxon>Embryophyta</taxon>
        <taxon>Tracheophyta</taxon>
        <taxon>Spermatophyta</taxon>
        <taxon>Magnoliopsida</taxon>
        <taxon>eudicotyledons</taxon>
        <taxon>Gunneridae</taxon>
        <taxon>Pentapetalae</taxon>
        <taxon>rosids</taxon>
        <taxon>fabids</taxon>
        <taxon>Cucurbitales</taxon>
        <taxon>Cucurbitaceae</taxon>
        <taxon>Momordiceae</taxon>
        <taxon>Momordica</taxon>
    </lineage>
</organism>
<dbReference type="InterPro" id="IPR001279">
    <property type="entry name" value="Metallo-B-lactamas"/>
</dbReference>
<dbReference type="FunFam" id="3.60.15.10:FF:000028">
    <property type="entry name" value="Integrator complex subunit 11 isoform X3"/>
    <property type="match status" value="1"/>
</dbReference>
<dbReference type="GO" id="GO:0005634">
    <property type="term" value="C:nucleus"/>
    <property type="evidence" value="ECO:0007669"/>
    <property type="project" value="UniProtKB-SubCell"/>
</dbReference>
<comment type="subcellular location">
    <subcellularLocation>
        <location evidence="1">Nucleus</location>
    </subcellularLocation>
</comment>
<dbReference type="GO" id="GO:0016180">
    <property type="term" value="P:snRNA processing"/>
    <property type="evidence" value="ECO:0007669"/>
    <property type="project" value="TreeGrafter"/>
</dbReference>
<feature type="domain" description="Beta-Casp" evidence="6">
    <location>
        <begin position="244"/>
        <end position="362"/>
    </location>
</feature>
<dbReference type="InterPro" id="IPR041897">
    <property type="entry name" value="INTS11-like_MBL-fold"/>
</dbReference>
<dbReference type="Pfam" id="PF10996">
    <property type="entry name" value="Beta-Casp"/>
    <property type="match status" value="1"/>
</dbReference>